<dbReference type="SMART" id="SM00829">
    <property type="entry name" value="PKS_ER"/>
    <property type="match status" value="1"/>
</dbReference>
<reference evidence="7" key="2">
    <citation type="submission" date="2014-06" db="EMBL/GenBank/DDBJ databases">
        <title>The complete genome of Blastobotrys (Arxula) adeninivorans LS3 - a yeast of biotechnological interest.</title>
        <authorList>
            <person name="Kunze G."/>
            <person name="Gaillardin C."/>
            <person name="Czernicka M."/>
            <person name="Durrens P."/>
            <person name="Martin T."/>
            <person name="Boer E."/>
            <person name="Gabaldon T."/>
            <person name="Cruz J."/>
            <person name="Talla E."/>
            <person name="Marck C."/>
            <person name="Goffeau A."/>
            <person name="Barbe V."/>
            <person name="Baret P."/>
            <person name="Baronian K."/>
            <person name="Beier S."/>
            <person name="Bleykasten C."/>
            <person name="Bode R."/>
            <person name="Casaregola S."/>
            <person name="Despons L."/>
            <person name="Fairhead C."/>
            <person name="Giersberg M."/>
            <person name="Gierski P."/>
            <person name="Hahnel U."/>
            <person name="Hartmann A."/>
            <person name="Jankowska D."/>
            <person name="Jubin C."/>
            <person name="Jung P."/>
            <person name="Lafontaine I."/>
            <person name="Leh-Louis V."/>
            <person name="Lemaire M."/>
            <person name="Marcet-Houben M."/>
            <person name="Mascher M."/>
            <person name="Morel G."/>
            <person name="Richard G.-F."/>
            <person name="Riechen J."/>
            <person name="Sacerdot C."/>
            <person name="Sarkar A."/>
            <person name="Savel G."/>
            <person name="Schacherer J."/>
            <person name="Sherman D."/>
            <person name="Straub M.-L."/>
            <person name="Stein N."/>
            <person name="Thierry A."/>
            <person name="Trautwein-Schult A."/>
            <person name="Westhof E."/>
            <person name="Worch S."/>
            <person name="Dujon B."/>
            <person name="Souciet J.-L."/>
            <person name="Wincker P."/>
            <person name="Scholz U."/>
            <person name="Neuveglise N."/>
        </authorList>
    </citation>
    <scope>NUCLEOTIDE SEQUENCE</scope>
    <source>
        <strain evidence="7">LS3</strain>
    </source>
</reference>
<gene>
    <name evidence="7" type="ORF">GNLVRS02_ARAD1C32934g</name>
</gene>
<feature type="domain" description="Enoyl reductase (ER)" evidence="6">
    <location>
        <begin position="17"/>
        <end position="336"/>
    </location>
</feature>
<dbReference type="GO" id="GO:0046872">
    <property type="term" value="F:metal ion binding"/>
    <property type="evidence" value="ECO:0007669"/>
    <property type="project" value="UniProtKB-KW"/>
</dbReference>
<comment type="cofactor">
    <cofactor evidence="1">
        <name>Zn(2+)</name>
        <dbReference type="ChEBI" id="CHEBI:29105"/>
    </cofactor>
</comment>
<dbReference type="Pfam" id="PF08240">
    <property type="entry name" value="ADH_N"/>
    <property type="match status" value="1"/>
</dbReference>
<dbReference type="Gene3D" id="3.90.180.10">
    <property type="entry name" value="Medium-chain alcohol dehydrogenases, catalytic domain"/>
    <property type="match status" value="1"/>
</dbReference>
<dbReference type="SUPFAM" id="SSF51735">
    <property type="entry name" value="NAD(P)-binding Rossmann-fold domains"/>
    <property type="match status" value="1"/>
</dbReference>
<dbReference type="InterPro" id="IPR013154">
    <property type="entry name" value="ADH-like_N"/>
</dbReference>
<evidence type="ECO:0000256" key="3">
    <source>
        <dbReference type="ARBA" id="ARBA00022723"/>
    </source>
</evidence>
<dbReference type="InterPro" id="IPR020843">
    <property type="entry name" value="ER"/>
</dbReference>
<keyword evidence="4" id="KW-0862">Zinc</keyword>
<dbReference type="PhylomeDB" id="A0A060T2K2"/>
<evidence type="ECO:0000256" key="5">
    <source>
        <dbReference type="ARBA" id="ARBA00023002"/>
    </source>
</evidence>
<dbReference type="PANTHER" id="PTHR42940">
    <property type="entry name" value="ALCOHOL DEHYDROGENASE 1-RELATED"/>
    <property type="match status" value="1"/>
</dbReference>
<organism evidence="7">
    <name type="scientific">Blastobotrys adeninivorans</name>
    <name type="common">Yeast</name>
    <name type="synonym">Arxula adeninivorans</name>
    <dbReference type="NCBI Taxonomy" id="409370"/>
    <lineage>
        <taxon>Eukaryota</taxon>
        <taxon>Fungi</taxon>
        <taxon>Dikarya</taxon>
        <taxon>Ascomycota</taxon>
        <taxon>Saccharomycotina</taxon>
        <taxon>Dipodascomycetes</taxon>
        <taxon>Dipodascales</taxon>
        <taxon>Trichomonascaceae</taxon>
        <taxon>Blastobotrys</taxon>
    </lineage>
</organism>
<dbReference type="GO" id="GO:0004022">
    <property type="term" value="F:alcohol dehydrogenase (NAD+) activity"/>
    <property type="evidence" value="ECO:0007669"/>
    <property type="project" value="TreeGrafter"/>
</dbReference>
<sequence length="341" mass="36163">MAPLPETQRAWVHRSKGGVPHFTLETIPVPRPGPEEILLKVEAAGMCASDLHILDGTTPLPGEYVLGHEIVGTVAAIGSDLASEQYPEGLRLAVHGPNGCGKCANCKRGFDNQCQDPVKKWYGLGINGGYEEYVVVRPAAVVPVPSEVSSEAAAVTTDAVLSPYHAVKRGGIGPDTRVLIIGLGGLGMNGLQIASHFGAKVIATDLDTSKLAIAKQFGAQETFEQLPEEPLFVDVVLDFVGTKETFESAKKHASPLGKIVPVGLGATELSIVPHVSAIMEHQFIFSFWGTTGELAECLDLVAKGVIQPTVETCPLEDVKDRLHKLEKGGVKGRVVAMPSLK</sequence>
<protein>
    <submittedName>
        <fullName evidence="7">ARAD1C32934p</fullName>
    </submittedName>
</protein>
<name>A0A060T2K2_BLAAD</name>
<reference evidence="7" key="1">
    <citation type="submission" date="2014-02" db="EMBL/GenBank/DDBJ databases">
        <authorList>
            <person name="Genoscope - CEA"/>
        </authorList>
    </citation>
    <scope>NUCLEOTIDE SEQUENCE</scope>
    <source>
        <strain evidence="7">LS3</strain>
    </source>
</reference>
<evidence type="ECO:0000259" key="6">
    <source>
        <dbReference type="SMART" id="SM00829"/>
    </source>
</evidence>
<dbReference type="Gene3D" id="3.40.50.720">
    <property type="entry name" value="NAD(P)-binding Rossmann-like Domain"/>
    <property type="match status" value="1"/>
</dbReference>
<dbReference type="AlphaFoldDB" id="A0A060T2K2"/>
<keyword evidence="5" id="KW-0560">Oxidoreductase</keyword>
<evidence type="ECO:0000256" key="4">
    <source>
        <dbReference type="ARBA" id="ARBA00022833"/>
    </source>
</evidence>
<dbReference type="PANTHER" id="PTHR42940:SF8">
    <property type="entry name" value="VACUOLAR PROTEIN SORTING-ASSOCIATED PROTEIN 11"/>
    <property type="match status" value="1"/>
</dbReference>
<dbReference type="InterPro" id="IPR011032">
    <property type="entry name" value="GroES-like_sf"/>
</dbReference>
<comment type="similarity">
    <text evidence="2">Belongs to the zinc-containing alcohol dehydrogenase family.</text>
</comment>
<dbReference type="EMBL" id="HG937693">
    <property type="protein sequence ID" value="CDP35330.1"/>
    <property type="molecule type" value="Genomic_DNA"/>
</dbReference>
<evidence type="ECO:0000256" key="2">
    <source>
        <dbReference type="ARBA" id="ARBA00008072"/>
    </source>
</evidence>
<proteinExistence type="inferred from homology"/>
<keyword evidence="3" id="KW-0479">Metal-binding</keyword>
<dbReference type="Pfam" id="PF00107">
    <property type="entry name" value="ADH_zinc_N"/>
    <property type="match status" value="1"/>
</dbReference>
<dbReference type="InterPro" id="IPR036291">
    <property type="entry name" value="NAD(P)-bd_dom_sf"/>
</dbReference>
<evidence type="ECO:0000256" key="1">
    <source>
        <dbReference type="ARBA" id="ARBA00001947"/>
    </source>
</evidence>
<dbReference type="GO" id="GO:0005737">
    <property type="term" value="C:cytoplasm"/>
    <property type="evidence" value="ECO:0007669"/>
    <property type="project" value="TreeGrafter"/>
</dbReference>
<evidence type="ECO:0000313" key="7">
    <source>
        <dbReference type="EMBL" id="CDP35330.1"/>
    </source>
</evidence>
<dbReference type="InterPro" id="IPR013149">
    <property type="entry name" value="ADH-like_C"/>
</dbReference>
<dbReference type="SUPFAM" id="SSF50129">
    <property type="entry name" value="GroES-like"/>
    <property type="match status" value="1"/>
</dbReference>
<dbReference type="CDD" id="cd08254">
    <property type="entry name" value="hydroxyacyl_CoA_DH"/>
    <property type="match status" value="1"/>
</dbReference>
<accession>A0A060T2K2</accession>